<dbReference type="InterPro" id="IPR023408">
    <property type="entry name" value="MscS_beta-dom_sf"/>
</dbReference>
<dbReference type="InterPro" id="IPR010920">
    <property type="entry name" value="LSM_dom_sf"/>
</dbReference>
<comment type="similarity">
    <text evidence="2">Belongs to the MscS (TC 1.A.23) family.</text>
</comment>
<proteinExistence type="inferred from homology"/>
<dbReference type="InterPro" id="IPR006685">
    <property type="entry name" value="MscS_channel_2nd"/>
</dbReference>
<dbReference type="Pfam" id="PF21088">
    <property type="entry name" value="MS_channel_1st"/>
    <property type="match status" value="1"/>
</dbReference>
<dbReference type="AlphaFoldDB" id="A0A9D1LXP0"/>
<dbReference type="Gene3D" id="3.30.70.100">
    <property type="match status" value="1"/>
</dbReference>
<evidence type="ECO:0000313" key="12">
    <source>
        <dbReference type="Proteomes" id="UP000824118"/>
    </source>
</evidence>
<evidence type="ECO:0000256" key="6">
    <source>
        <dbReference type="ARBA" id="ARBA00023136"/>
    </source>
</evidence>
<dbReference type="PROSITE" id="PS01246">
    <property type="entry name" value="UPF0003"/>
    <property type="match status" value="1"/>
</dbReference>
<evidence type="ECO:0000256" key="2">
    <source>
        <dbReference type="ARBA" id="ARBA00008017"/>
    </source>
</evidence>
<feature type="transmembrane region" description="Helical" evidence="7">
    <location>
        <begin position="97"/>
        <end position="119"/>
    </location>
</feature>
<evidence type="ECO:0000256" key="4">
    <source>
        <dbReference type="ARBA" id="ARBA00022692"/>
    </source>
</evidence>
<dbReference type="GO" id="GO:0008381">
    <property type="term" value="F:mechanosensitive monoatomic ion channel activity"/>
    <property type="evidence" value="ECO:0007669"/>
    <property type="project" value="InterPro"/>
</dbReference>
<evidence type="ECO:0000256" key="3">
    <source>
        <dbReference type="ARBA" id="ARBA00022475"/>
    </source>
</evidence>
<feature type="transmembrane region" description="Helical" evidence="7">
    <location>
        <begin position="55"/>
        <end position="76"/>
    </location>
</feature>
<evidence type="ECO:0000259" key="9">
    <source>
        <dbReference type="Pfam" id="PF21082"/>
    </source>
</evidence>
<dbReference type="InterPro" id="IPR011066">
    <property type="entry name" value="MscS_channel_C_sf"/>
</dbReference>
<dbReference type="Pfam" id="PF05552">
    <property type="entry name" value="MS_channel_1st_1"/>
    <property type="match status" value="1"/>
</dbReference>
<dbReference type="InterPro" id="IPR011014">
    <property type="entry name" value="MscS_channel_TM-2"/>
</dbReference>
<dbReference type="PANTHER" id="PTHR30221">
    <property type="entry name" value="SMALL-CONDUCTANCE MECHANOSENSITIVE CHANNEL"/>
    <property type="match status" value="1"/>
</dbReference>
<dbReference type="InterPro" id="IPR049278">
    <property type="entry name" value="MS_channel_C"/>
</dbReference>
<evidence type="ECO:0000256" key="5">
    <source>
        <dbReference type="ARBA" id="ARBA00022989"/>
    </source>
</evidence>
<evidence type="ECO:0000259" key="8">
    <source>
        <dbReference type="Pfam" id="PF00924"/>
    </source>
</evidence>
<dbReference type="Pfam" id="PF21082">
    <property type="entry name" value="MS_channel_3rd"/>
    <property type="match status" value="1"/>
</dbReference>
<reference evidence="11" key="1">
    <citation type="submission" date="2020-10" db="EMBL/GenBank/DDBJ databases">
        <authorList>
            <person name="Gilroy R."/>
        </authorList>
    </citation>
    <scope>NUCLEOTIDE SEQUENCE</scope>
    <source>
        <strain evidence="11">ChiGjej1B1-1684</strain>
    </source>
</reference>
<comment type="subcellular location">
    <subcellularLocation>
        <location evidence="1">Cell membrane</location>
        <topology evidence="1">Multi-pass membrane protein</topology>
    </subcellularLocation>
</comment>
<dbReference type="GO" id="GO:0005886">
    <property type="term" value="C:plasma membrane"/>
    <property type="evidence" value="ECO:0007669"/>
    <property type="project" value="UniProtKB-SubCell"/>
</dbReference>
<dbReference type="InterPro" id="IPR049142">
    <property type="entry name" value="MS_channel_1st"/>
</dbReference>
<dbReference type="SUPFAM" id="SSF50182">
    <property type="entry name" value="Sm-like ribonucleoproteins"/>
    <property type="match status" value="1"/>
</dbReference>
<evidence type="ECO:0000256" key="1">
    <source>
        <dbReference type="ARBA" id="ARBA00004651"/>
    </source>
</evidence>
<keyword evidence="6 7" id="KW-0472">Membrane</keyword>
<dbReference type="SUPFAM" id="SSF82861">
    <property type="entry name" value="Mechanosensitive channel protein MscS (YggB), transmembrane region"/>
    <property type="match status" value="1"/>
</dbReference>
<dbReference type="PANTHER" id="PTHR30221:SF1">
    <property type="entry name" value="SMALL-CONDUCTANCE MECHANOSENSITIVE CHANNEL"/>
    <property type="match status" value="1"/>
</dbReference>
<dbReference type="EMBL" id="DVNG01000033">
    <property type="protein sequence ID" value="HIU49877.1"/>
    <property type="molecule type" value="Genomic_DNA"/>
</dbReference>
<dbReference type="Pfam" id="PF00924">
    <property type="entry name" value="MS_channel_2nd"/>
    <property type="match status" value="1"/>
</dbReference>
<dbReference type="InterPro" id="IPR045275">
    <property type="entry name" value="MscS_archaea/bacteria_type"/>
</dbReference>
<keyword evidence="4 7" id="KW-0812">Transmembrane</keyword>
<dbReference type="Gene3D" id="1.10.287.1260">
    <property type="match status" value="1"/>
</dbReference>
<organism evidence="11 12">
    <name type="scientific">Candidatus Limousia pullorum</name>
    <dbReference type="NCBI Taxonomy" id="2840860"/>
    <lineage>
        <taxon>Bacteria</taxon>
        <taxon>Bacillati</taxon>
        <taxon>Bacillota</taxon>
        <taxon>Clostridia</taxon>
        <taxon>Eubacteriales</taxon>
        <taxon>Oscillospiraceae</taxon>
        <taxon>Oscillospiraceae incertae sedis</taxon>
        <taxon>Candidatus Limousia</taxon>
    </lineage>
</organism>
<evidence type="ECO:0000313" key="11">
    <source>
        <dbReference type="EMBL" id="HIU49877.1"/>
    </source>
</evidence>
<feature type="domain" description="Mechanosensitive ion channel transmembrane helices 2/3" evidence="10">
    <location>
        <begin position="104"/>
        <end position="144"/>
    </location>
</feature>
<dbReference type="Gene3D" id="2.30.30.60">
    <property type="match status" value="1"/>
</dbReference>
<evidence type="ECO:0000256" key="7">
    <source>
        <dbReference type="SAM" id="Phobius"/>
    </source>
</evidence>
<keyword evidence="3" id="KW-1003">Cell membrane</keyword>
<comment type="caution">
    <text evidence="11">The sequence shown here is derived from an EMBL/GenBank/DDBJ whole genome shotgun (WGS) entry which is preliminary data.</text>
</comment>
<feature type="domain" description="Mechanosensitive ion channel MscS C-terminal" evidence="9">
    <location>
        <begin position="219"/>
        <end position="300"/>
    </location>
</feature>
<reference evidence="11" key="2">
    <citation type="journal article" date="2021" name="PeerJ">
        <title>Extensive microbial diversity within the chicken gut microbiome revealed by metagenomics and culture.</title>
        <authorList>
            <person name="Gilroy R."/>
            <person name="Ravi A."/>
            <person name="Getino M."/>
            <person name="Pursley I."/>
            <person name="Horton D.L."/>
            <person name="Alikhan N.F."/>
            <person name="Baker D."/>
            <person name="Gharbi K."/>
            <person name="Hall N."/>
            <person name="Watson M."/>
            <person name="Adriaenssens E.M."/>
            <person name="Foster-Nyarko E."/>
            <person name="Jarju S."/>
            <person name="Secka A."/>
            <person name="Antonio M."/>
            <person name="Oren A."/>
            <person name="Chaudhuri R.R."/>
            <person name="La Ragione R."/>
            <person name="Hildebrand F."/>
            <person name="Pallen M.J."/>
        </authorList>
    </citation>
    <scope>NUCLEOTIDE SEQUENCE</scope>
    <source>
        <strain evidence="11">ChiGjej1B1-1684</strain>
    </source>
</reference>
<feature type="domain" description="Mechanosensitive ion channel MscS" evidence="8">
    <location>
        <begin position="145"/>
        <end position="211"/>
    </location>
</feature>
<keyword evidence="5 7" id="KW-1133">Transmembrane helix</keyword>
<name>A0A9D1LXP0_9FIRM</name>
<gene>
    <name evidence="11" type="ORF">IAD22_02525</name>
</gene>
<dbReference type="SUPFAM" id="SSF82689">
    <property type="entry name" value="Mechanosensitive channel protein MscS (YggB), C-terminal domain"/>
    <property type="match status" value="1"/>
</dbReference>
<dbReference type="InterPro" id="IPR006686">
    <property type="entry name" value="MscS_channel_CS"/>
</dbReference>
<protein>
    <submittedName>
        <fullName evidence="11">Mechanosensitive ion channel</fullName>
    </submittedName>
</protein>
<evidence type="ECO:0000259" key="10">
    <source>
        <dbReference type="Pfam" id="PF21088"/>
    </source>
</evidence>
<sequence>MFYGILRDLVESTTSATQAATAAAETTEDVTISVEEIVEQVTNDPATFFDGVLQWLKSIAGNLVGAALIIIIGFWVSKKIVKIIKKGMLKAKNDYTVITFIGSVVNIILKFIIIISALAVLGVDITSILTAFGAAMVAIGLALQNSLSNIASGVLIILNKHFKAGDILEFQGMTGTVVKIDLFNTHMKTYDNREIIVPNSIMTGDSVINCTSQDKRRVDLKFSISYDDDILKVKGLLYTLIANYDLVMKDPEPAVYVGSHADSAIIIEVKLWTDPANYWKVYYYMMENVKLLFDKEGITIPFPQVVVHNAEEEKEKKN</sequence>
<dbReference type="Proteomes" id="UP000824118">
    <property type="component" value="Unassembled WGS sequence"/>
</dbReference>
<dbReference type="InterPro" id="IPR008910">
    <property type="entry name" value="MSC_TM_helix"/>
</dbReference>
<accession>A0A9D1LXP0</accession>